<keyword evidence="11 16" id="KW-1133">Transmembrane helix</keyword>
<dbReference type="InterPro" id="IPR056619">
    <property type="entry name" value="C8-3_MUC4"/>
</dbReference>
<keyword evidence="10" id="KW-0106">Calcium</keyword>
<evidence type="ECO:0000259" key="19">
    <source>
        <dbReference type="PROSITE" id="PS51233"/>
    </source>
</evidence>
<feature type="domain" description="EGF-like" evidence="18">
    <location>
        <begin position="2279"/>
        <end position="2320"/>
    </location>
</feature>
<dbReference type="PROSITE" id="PS00022">
    <property type="entry name" value="EGF_1"/>
    <property type="match status" value="1"/>
</dbReference>
<gene>
    <name evidence="20" type="ORF">P4O66_013508</name>
</gene>
<evidence type="ECO:0000256" key="14">
    <source>
        <dbReference type="ARBA" id="ARBA00023180"/>
    </source>
</evidence>
<dbReference type="Pfam" id="PF12947">
    <property type="entry name" value="EGF_3"/>
    <property type="match status" value="9"/>
</dbReference>
<dbReference type="InterPro" id="IPR009030">
    <property type="entry name" value="Growth_fac_rcpt_cys_sf"/>
</dbReference>
<dbReference type="Pfam" id="PF12662">
    <property type="entry name" value="cEGF"/>
    <property type="match status" value="1"/>
</dbReference>
<feature type="domain" description="EGF-like" evidence="18">
    <location>
        <begin position="881"/>
        <end position="924"/>
    </location>
</feature>
<protein>
    <recommendedName>
        <fullName evidence="22">Fibrillin-2-like</fullName>
    </recommendedName>
</protein>
<keyword evidence="6 15" id="KW-0245">EGF-like domain</keyword>
<dbReference type="InterPro" id="IPR052235">
    <property type="entry name" value="Nephronectin_domain"/>
</dbReference>
<evidence type="ECO:0000259" key="18">
    <source>
        <dbReference type="PROSITE" id="PS50026"/>
    </source>
</evidence>
<feature type="domain" description="EGF-like" evidence="18">
    <location>
        <begin position="105"/>
        <end position="143"/>
    </location>
</feature>
<feature type="domain" description="EGF-like" evidence="18">
    <location>
        <begin position="715"/>
        <end position="753"/>
    </location>
</feature>
<dbReference type="Proteomes" id="UP001239994">
    <property type="component" value="Unassembled WGS sequence"/>
</dbReference>
<feature type="domain" description="EGF-like" evidence="18">
    <location>
        <begin position="2453"/>
        <end position="2493"/>
    </location>
</feature>
<feature type="domain" description="EGF-like" evidence="18">
    <location>
        <begin position="270"/>
        <end position="309"/>
    </location>
</feature>
<dbReference type="PANTHER" id="PTHR24050:SF28">
    <property type="entry name" value="UROMODULIN-LIKE"/>
    <property type="match status" value="1"/>
</dbReference>
<organism evidence="20 21">
    <name type="scientific">Electrophorus voltai</name>
    <dbReference type="NCBI Taxonomy" id="2609070"/>
    <lineage>
        <taxon>Eukaryota</taxon>
        <taxon>Metazoa</taxon>
        <taxon>Chordata</taxon>
        <taxon>Craniata</taxon>
        <taxon>Vertebrata</taxon>
        <taxon>Euteleostomi</taxon>
        <taxon>Actinopterygii</taxon>
        <taxon>Neopterygii</taxon>
        <taxon>Teleostei</taxon>
        <taxon>Ostariophysi</taxon>
        <taxon>Gymnotiformes</taxon>
        <taxon>Gymnotoidei</taxon>
        <taxon>Gymnotidae</taxon>
        <taxon>Electrophorus</taxon>
    </lineage>
</organism>
<evidence type="ECO:0000313" key="20">
    <source>
        <dbReference type="EMBL" id="KAK1791504.1"/>
    </source>
</evidence>
<feature type="domain" description="EGF-like" evidence="18">
    <location>
        <begin position="637"/>
        <end position="674"/>
    </location>
</feature>
<feature type="domain" description="EGF-like" evidence="18">
    <location>
        <begin position="310"/>
        <end position="349"/>
    </location>
</feature>
<feature type="domain" description="EGF-like" evidence="18">
    <location>
        <begin position="2189"/>
        <end position="2232"/>
    </location>
</feature>
<feature type="domain" description="EGF-like" evidence="18">
    <location>
        <begin position="675"/>
        <end position="714"/>
    </location>
</feature>
<feature type="domain" description="EGF-like" evidence="18">
    <location>
        <begin position="555"/>
        <end position="592"/>
    </location>
</feature>
<keyword evidence="7 16" id="KW-0812">Transmembrane</keyword>
<feature type="domain" description="EGF-like" evidence="18">
    <location>
        <begin position="231"/>
        <end position="269"/>
    </location>
</feature>
<proteinExistence type="inferred from homology"/>
<dbReference type="InterPro" id="IPR018097">
    <property type="entry name" value="EGF_Ca-bd_CS"/>
</dbReference>
<feature type="domain" description="EGF-like" evidence="18">
    <location>
        <begin position="595"/>
        <end position="635"/>
    </location>
</feature>
<dbReference type="InterPro" id="IPR000152">
    <property type="entry name" value="EGF-type_Asp/Asn_hydroxyl_site"/>
</dbReference>
<dbReference type="InterPro" id="IPR000742">
    <property type="entry name" value="EGF"/>
</dbReference>
<keyword evidence="4" id="KW-0964">Secreted</keyword>
<accession>A0AAD8Z2Z8</accession>
<dbReference type="PROSITE" id="PS01187">
    <property type="entry name" value="EGF_CA"/>
    <property type="match status" value="10"/>
</dbReference>
<dbReference type="PROSITE" id="PS01186">
    <property type="entry name" value="EGF_2"/>
    <property type="match status" value="24"/>
</dbReference>
<dbReference type="Pfam" id="PF07645">
    <property type="entry name" value="EGF_CA"/>
    <property type="match status" value="22"/>
</dbReference>
<evidence type="ECO:0000256" key="7">
    <source>
        <dbReference type="ARBA" id="ARBA00022692"/>
    </source>
</evidence>
<feature type="signal peptide" evidence="17">
    <location>
        <begin position="1"/>
        <end position="29"/>
    </location>
</feature>
<feature type="domain" description="EGF-like" evidence="18">
    <location>
        <begin position="1214"/>
        <end position="1254"/>
    </location>
</feature>
<dbReference type="GO" id="GO:0030855">
    <property type="term" value="P:epithelial cell differentiation"/>
    <property type="evidence" value="ECO:0007669"/>
    <property type="project" value="UniProtKB-ARBA"/>
</dbReference>
<dbReference type="PROSITE" id="PS00010">
    <property type="entry name" value="ASX_HYDROXYL"/>
    <property type="match status" value="30"/>
</dbReference>
<evidence type="ECO:0000256" key="2">
    <source>
        <dbReference type="ARBA" id="ARBA00004498"/>
    </source>
</evidence>
<dbReference type="GO" id="GO:0005509">
    <property type="term" value="F:calcium ion binding"/>
    <property type="evidence" value="ECO:0007669"/>
    <property type="project" value="InterPro"/>
</dbReference>
<feature type="domain" description="VWFD" evidence="19">
    <location>
        <begin position="1820"/>
        <end position="2026"/>
    </location>
</feature>
<feature type="domain" description="EGF-like" evidence="18">
    <location>
        <begin position="925"/>
        <end position="965"/>
    </location>
</feature>
<comment type="caution">
    <text evidence="20">The sequence shown here is derived from an EMBL/GenBank/DDBJ whole genome shotgun (WGS) entry which is preliminary data.</text>
</comment>
<dbReference type="SMART" id="SM00179">
    <property type="entry name" value="EGF_CA"/>
    <property type="match status" value="35"/>
</dbReference>
<evidence type="ECO:0000256" key="13">
    <source>
        <dbReference type="ARBA" id="ARBA00023157"/>
    </source>
</evidence>
<feature type="chain" id="PRO_5041961385" description="Fibrillin-2-like" evidence="17">
    <location>
        <begin position="30"/>
        <end position="2614"/>
    </location>
</feature>
<dbReference type="GO" id="GO:0007160">
    <property type="term" value="P:cell-matrix adhesion"/>
    <property type="evidence" value="ECO:0007669"/>
    <property type="project" value="InterPro"/>
</dbReference>
<dbReference type="EMBL" id="JAROKS010000020">
    <property type="protein sequence ID" value="KAK1791504.1"/>
    <property type="molecule type" value="Genomic_DNA"/>
</dbReference>
<dbReference type="FunFam" id="2.10.25.10:FF:000038">
    <property type="entry name" value="Fibrillin 2"/>
    <property type="match status" value="20"/>
</dbReference>
<evidence type="ECO:0000256" key="8">
    <source>
        <dbReference type="ARBA" id="ARBA00022729"/>
    </source>
</evidence>
<dbReference type="GO" id="GO:0016020">
    <property type="term" value="C:membrane"/>
    <property type="evidence" value="ECO:0007669"/>
    <property type="project" value="UniProtKB-SubCell"/>
</dbReference>
<comment type="caution">
    <text evidence="15">Lacks conserved residue(s) required for the propagation of feature annotation.</text>
</comment>
<feature type="domain" description="EGF-like" evidence="18">
    <location>
        <begin position="515"/>
        <end position="554"/>
    </location>
</feature>
<feature type="domain" description="EGF-like" evidence="18">
    <location>
        <begin position="430"/>
        <end position="471"/>
    </location>
</feature>
<dbReference type="FunFam" id="2.10.25.10:FF:000506">
    <property type="entry name" value="Adhesion G protein-coupled receptor E1"/>
    <property type="match status" value="3"/>
</dbReference>
<keyword evidence="21" id="KW-1185">Reference proteome</keyword>
<evidence type="ECO:0000256" key="10">
    <source>
        <dbReference type="ARBA" id="ARBA00022837"/>
    </source>
</evidence>
<dbReference type="Pfam" id="PF23263">
    <property type="entry name" value="C8-3_MUC4"/>
    <property type="match status" value="1"/>
</dbReference>
<keyword evidence="14" id="KW-0325">Glycoprotein</keyword>
<feature type="domain" description="EGF-like" evidence="18">
    <location>
        <begin position="1255"/>
        <end position="1295"/>
    </location>
</feature>
<evidence type="ECO:0000256" key="15">
    <source>
        <dbReference type="PROSITE-ProRule" id="PRU00076"/>
    </source>
</evidence>
<evidence type="ECO:0000313" key="21">
    <source>
        <dbReference type="Proteomes" id="UP001239994"/>
    </source>
</evidence>
<feature type="domain" description="EGF-like" evidence="18">
    <location>
        <begin position="23"/>
        <end position="63"/>
    </location>
</feature>
<comment type="similarity">
    <text evidence="3">Belongs to the fibulin family.</text>
</comment>
<feature type="domain" description="EGF-like" evidence="18">
    <location>
        <begin position="472"/>
        <end position="510"/>
    </location>
</feature>
<feature type="domain" description="EGF-like" evidence="18">
    <location>
        <begin position="1050"/>
        <end position="1089"/>
    </location>
</feature>
<evidence type="ECO:0000256" key="1">
    <source>
        <dbReference type="ARBA" id="ARBA00004370"/>
    </source>
</evidence>
<keyword evidence="13 15" id="KW-1015">Disulfide bond</keyword>
<dbReference type="SMART" id="SM00539">
    <property type="entry name" value="NIDO"/>
    <property type="match status" value="1"/>
</dbReference>
<dbReference type="InterPro" id="IPR024731">
    <property type="entry name" value="NELL2-like_EGF"/>
</dbReference>
<feature type="domain" description="EGF-like" evidence="18">
    <location>
        <begin position="756"/>
        <end position="799"/>
    </location>
</feature>
<keyword evidence="9" id="KW-0677">Repeat</keyword>
<keyword evidence="12 16" id="KW-0472">Membrane</keyword>
<dbReference type="PROSITE" id="PS51233">
    <property type="entry name" value="VWFD"/>
    <property type="match status" value="1"/>
</dbReference>
<feature type="domain" description="EGF-like" evidence="18">
    <location>
        <begin position="1296"/>
        <end position="1333"/>
    </location>
</feature>
<keyword evidence="8 17" id="KW-0732">Signal</keyword>
<evidence type="ECO:0000256" key="4">
    <source>
        <dbReference type="ARBA" id="ARBA00022525"/>
    </source>
</evidence>
<dbReference type="CDD" id="cd00054">
    <property type="entry name" value="EGF_CA"/>
    <property type="match status" value="24"/>
</dbReference>
<dbReference type="SUPFAM" id="SSF57196">
    <property type="entry name" value="EGF/Laminin"/>
    <property type="match status" value="2"/>
</dbReference>
<evidence type="ECO:0000256" key="6">
    <source>
        <dbReference type="ARBA" id="ARBA00022536"/>
    </source>
</evidence>
<dbReference type="Pfam" id="PF06119">
    <property type="entry name" value="NIDO"/>
    <property type="match status" value="1"/>
</dbReference>
<feature type="transmembrane region" description="Helical" evidence="16">
    <location>
        <begin position="2516"/>
        <end position="2543"/>
    </location>
</feature>
<evidence type="ECO:0000256" key="11">
    <source>
        <dbReference type="ARBA" id="ARBA00022989"/>
    </source>
</evidence>
<feature type="disulfide bond" evidence="15">
    <location>
        <begin position="641"/>
        <end position="651"/>
    </location>
</feature>
<feature type="domain" description="EGF-like" evidence="18">
    <location>
        <begin position="64"/>
        <end position="104"/>
    </location>
</feature>
<evidence type="ECO:0000256" key="17">
    <source>
        <dbReference type="SAM" id="SignalP"/>
    </source>
</evidence>
<feature type="domain" description="EGF-like" evidence="18">
    <location>
        <begin position="389"/>
        <end position="429"/>
    </location>
</feature>
<feature type="domain" description="EGF-like" evidence="18">
    <location>
        <begin position="1343"/>
        <end position="1378"/>
    </location>
</feature>
<dbReference type="InterPro" id="IPR001881">
    <property type="entry name" value="EGF-like_Ca-bd_dom"/>
</dbReference>
<dbReference type="FunFam" id="2.10.25.10:FF:000014">
    <property type="entry name" value="Latent-transforming growth factor beta-binding protein 3"/>
    <property type="match status" value="2"/>
</dbReference>
<dbReference type="InterPro" id="IPR003886">
    <property type="entry name" value="NIDO_dom"/>
</dbReference>
<feature type="domain" description="EGF-like" evidence="18">
    <location>
        <begin position="966"/>
        <end position="1006"/>
    </location>
</feature>
<feature type="domain" description="EGF-like" evidence="18">
    <location>
        <begin position="350"/>
        <end position="388"/>
    </location>
</feature>
<name>A0AAD8Z2Z8_9TELE</name>
<feature type="domain" description="EGF-like" evidence="18">
    <location>
        <begin position="1090"/>
        <end position="1132"/>
    </location>
</feature>
<feature type="domain" description="EGF-like" evidence="18">
    <location>
        <begin position="146"/>
        <end position="186"/>
    </location>
</feature>
<comment type="subcellular location">
    <subcellularLocation>
        <location evidence="1">Membrane</location>
    </subcellularLocation>
    <subcellularLocation>
        <location evidence="2">Secreted</location>
        <location evidence="2">Extracellular space</location>
        <location evidence="2">Extracellular matrix</location>
    </subcellularLocation>
</comment>
<evidence type="ECO:0000256" key="9">
    <source>
        <dbReference type="ARBA" id="ARBA00022737"/>
    </source>
</evidence>
<dbReference type="PANTHER" id="PTHR24050">
    <property type="entry name" value="PA14 DOMAIN-CONTAINING PROTEIN"/>
    <property type="match status" value="1"/>
</dbReference>
<reference evidence="20" key="1">
    <citation type="submission" date="2023-03" db="EMBL/GenBank/DDBJ databases">
        <title>Electrophorus voltai genome.</title>
        <authorList>
            <person name="Bian C."/>
        </authorList>
    </citation>
    <scope>NUCLEOTIDE SEQUENCE</scope>
    <source>
        <strain evidence="20">CB-2022</strain>
        <tissue evidence="20">Muscle</tissue>
    </source>
</reference>
<feature type="domain" description="EGF-like" evidence="18">
    <location>
        <begin position="1007"/>
        <end position="1049"/>
    </location>
</feature>
<dbReference type="PROSITE" id="PS50026">
    <property type="entry name" value="EGF_3"/>
    <property type="match status" value="34"/>
</dbReference>
<dbReference type="InterPro" id="IPR049883">
    <property type="entry name" value="NOTCH1_EGF-like"/>
</dbReference>
<evidence type="ECO:0000256" key="12">
    <source>
        <dbReference type="ARBA" id="ARBA00023136"/>
    </source>
</evidence>
<sequence>MFSTAFIPKALALIHLSLFIAGSVQDCLAIGKTCHAYAECAKTRDSFTCVCLSGFSGDGIQCVDIDECAMGLNSCNPKAHCGNTLGSYTCVCLDGYTGNGFLCTDIDECLTGNGGCNADAVCINIDGGRDCQCKNGFSGDGFQCKDNNECLMSGRCHWNATCTNNPGSYICTCNPGYKGNGIYLCLDVDECTETPSVCSASFGFKGCQNLPGTYRCLCSTGYQSNGQTCMDVNECMSNICSLFATCVNTPGSYRCTCQEGYIGNGLTCVDINECNGVNSCDQNAVCTNVLGSYECSCRPGFLGSGLQCTDVNECAVNNICSASATCVNTAGSFYCNCGQGYVFNKTQCQDLDECAIGHCSPYASCVNFPGSFTCACLPGYSGNGLSCSDVDECALSRKCHAYGVCVNLPGGYNCSCMVGYSGDGVTQCSDVDECLTNSGGCSSRASCINTMGSFTCVCPLGFKLANVTVCQDINECQSLVKPCKANERCSNTEGFYECPCEMGFSRPVKDAACSDTDECSMGWPCHPNATCLNSVGSFACTCKRGFSGNGSTCVDVNECAEAGVCHSRALCFNIPGDFYCRCQQGFEGDGFTCADVNECALSNSTCPSFSVCINSPGAYVCSCLNGTVAYNNTCAPPVKTCNPHCHPYGLCHPSSTGYQCVCDMGFDGDGLVCSDIDECQAKVCPKNETVCVNSPGSFSCDCKMGYIQNGTECSDIDECQSQNGGCHPVAGCINTPGSYKCACPTGMPGSGFDCTDVDECSKNSTLPSNCSQFAMCNNTVGSYLCQCLDGYQGDGSTCADVDECLTPSRCRNNMTCLNTPGSYSCSCTLGAVYDYGTCVSERECGNATASCGTSSECSAILGSHYCACRKGFYGNGMQCSDVDECSPAGGGSPPCPRSAHCFNTEGSFYCQCWQGYQRNGSRCDDINECDMGNFTCPERSTCLNVNGGYRCPCDTGFVANNSLCLDVDECATHLAQCPNSSDCHNTIGSYYCECWKGYTGNKTFCDDFNECLYNSTCPEHSTCVNTPGSFLCPCQVGFSSNGTNGALCKDIDECVDLGPLCANGSCVNTAGSFYCMCSRGFWSNGTECRDIDECSGAQNGTVCQPYSTCVNVPGSYECKCNLGFQLNGSICQDVDECCVKQSPCSENAECVNTAGSFSCPCVSGYEAQGPNCTDINECLIAGSCRPDQVCTNLLGSYQCSCFMGYHESNGTCADTDECQNATAVCHSLARCWNTLGSFSCYCPMGYSGDGIRCQDVDECSSPARPCHQQARCTNTPGSYTCTCAPGLLALGPLCVDQDECQQNRGGCHPAALCYNSVGGFWCQCTHGWDVTAQNGSGPLGCIDHNECLSPGACYGNMTCRNSMGTFSCNCLDDNKNCQQLAQKGDSNPFVWNTQFSDNGLVLFQTVSENEKLLFPAPFPGGFRGNESLPLLAVFWDDADLTLGEGKLFYQEYFQQNLSDAYSQIIFNRTAADVSRFEAQRGNPAYSPIWILKITWDHVMPVSYQKINLSETNTFQCILTTDGARSYSLHRYRDMNWGPGQRVYHNALIGYTNGINSFVNEVPTPHDNLFGPRGRYRPQTTIGNTGELGLLVYDLTGATVASSNSQRQCQSWALKEPDPSEWALGLAPCQCTRGQALEDPGFGPETLPVESTARVKELRDLRWGGGAGQVFQSILFNKQTAGKRCVYHPQGPLLAGYSERYFSDDKMQDHIGNPAIFVYGYRHTSVTALCVGSGVILVFVSPQIRISCPSNGAVYSLPSAISTWLRGPWIDVRDTAGATQTPAYRGTGEHLASAILAFLQASHTLPTVARVVNLHGKVQFLAGLAYGSLHFITLDGRNYTFKAVGVFVIVRLSSSAGSNVFTLQGETTALVTNNQTRRVPALVRLAAHHQAFGKVEWQRSFTDESLTMLINDVAISVSANAVYPVQQGFAVRCPSVQRCTAVYDGGLSVDVWRGDAGRLSALVVVPQVFYNRTVGLLGLWSSNASDDFLLSNGLPLSSPGNILPSEDKVLLFGQSWAVPVPENLLSPPHLLTPFQPVSADELLAPLSPTTLASLLQACEGSMQCAQDTLASDSLGLGQQTLQDQQRLRNLAVTFGESAPHWPIIMSSNMPPMVSGPLVIRCKVNTTVRVQFAVQDVNRDAFTFSLLFPRPPQASIGSGDGVLVWTPLNIQPVPLTVQVSDYTSSSYLTPVVQICNCLNGGTCQFQSVAENKLQGKFQVVGCLCTPGFGGKYCESRTDACKGTPCFPQVDCFSQREADSFSCGPCPHPTVSMNKQGYKCFQNDFCLPPITFPCHPMANCSSTGYNYTCACKPGFAGDGQNCTDIDECQDPATCPNAKFECVNTPGSVHCTCLYQTSMQSDGCGVSANPAGWNIFNVSMTWSNQASEAHRLKQLQQILSQGFQNKFYNASITVPGSGTGNSEYSINVSSDTPHWYVMDYLSRVRRYYSISSAYVGDLDECSTSHSMCAKPAVCFNTYGGYRCVCNSTDVKDTQSCVFDRDGFSNASAVAGKSLDKPMSLILALVLGMGLPLLLLLLLAALACICCCHKKKVSGEIPHLLPAYVQDHVTSHYNYNDPALHYNSHFSPRILDNFTYNRPRAHPLCQMAPAARVVHCNCK</sequence>
<evidence type="ECO:0000256" key="16">
    <source>
        <dbReference type="SAM" id="Phobius"/>
    </source>
</evidence>
<feature type="domain" description="EGF-like" evidence="18">
    <location>
        <begin position="1174"/>
        <end position="1211"/>
    </location>
</feature>
<dbReference type="GO" id="GO:0071944">
    <property type="term" value="C:cell periphery"/>
    <property type="evidence" value="ECO:0007669"/>
    <property type="project" value="UniProtKB-ARBA"/>
</dbReference>
<dbReference type="InterPro" id="IPR026823">
    <property type="entry name" value="cEGF"/>
</dbReference>
<feature type="disulfide bond" evidence="15">
    <location>
        <begin position="2222"/>
        <end position="2231"/>
    </location>
</feature>
<dbReference type="SMART" id="SM00181">
    <property type="entry name" value="EGF"/>
    <property type="match status" value="38"/>
</dbReference>
<dbReference type="SUPFAM" id="SSF57184">
    <property type="entry name" value="Growth factor receptor domain"/>
    <property type="match status" value="11"/>
</dbReference>
<keyword evidence="5" id="KW-0272">Extracellular matrix</keyword>
<evidence type="ECO:0000256" key="3">
    <source>
        <dbReference type="ARBA" id="ARBA00006127"/>
    </source>
</evidence>
<dbReference type="InterPro" id="IPR001846">
    <property type="entry name" value="VWF_type-D"/>
</dbReference>
<dbReference type="Gene3D" id="2.10.25.10">
    <property type="entry name" value="Laminin"/>
    <property type="match status" value="36"/>
</dbReference>
<evidence type="ECO:0008006" key="22">
    <source>
        <dbReference type="Google" id="ProtNLM"/>
    </source>
</evidence>
<evidence type="ECO:0000256" key="5">
    <source>
        <dbReference type="ARBA" id="ARBA00022530"/>
    </source>
</evidence>
<feature type="domain" description="EGF-like" evidence="18">
    <location>
        <begin position="800"/>
        <end position="839"/>
    </location>
</feature>
<feature type="domain" description="EGF-like" evidence="18">
    <location>
        <begin position="1133"/>
        <end position="1173"/>
    </location>
</feature>